<reference evidence="2 3" key="1">
    <citation type="submission" date="2018-07" db="EMBL/GenBank/DDBJ databases">
        <title>Streptomyces species from bats.</title>
        <authorList>
            <person name="Dunlap C."/>
        </authorList>
    </citation>
    <scope>NUCLEOTIDE SEQUENCE [LARGE SCALE GENOMIC DNA]</scope>
    <source>
        <strain evidence="2 3">AC230</strain>
    </source>
</reference>
<sequence>MAGRKRQSAAARRRRGGRRAVAAVLALLLLPAVGCAAPAKGARTATAGIGQVLDRRAAALADRDERAYLGVLDPASHALRATARTEFENLADAPLGSWEYRLTSVERAGDRATVRADLRYRITGYDSAPVATPRALRLTERDGHWYVTEDEPAPGGSRQLWQQGPVRAVPARHGLVLGVGQDARLLRRIAATADRAVPAVDDAWPERWARRVVLLVPGSLTDMAALLGESADAYRSIAAVTTGESGGSGAAPADRVIVNPEAYARLGDFGQRVVLTHETTHVATRAATSAATPVWLSEGFADLVAYRGTGRGAGQIAPELQRAVRRGEAPRTLPSDADFAFAGDADLLARAYESGWLACEMIADRWGERKLTDFYRAVGAHGHRKGAVATAAHDVLGTTEKALTERWRAYVRQRFG</sequence>
<keyword evidence="1" id="KW-0732">Signal</keyword>
<evidence type="ECO:0000313" key="3">
    <source>
        <dbReference type="Proteomes" id="UP000253741"/>
    </source>
</evidence>
<protein>
    <recommendedName>
        <fullName evidence="4">Lipoprotein</fullName>
    </recommendedName>
</protein>
<evidence type="ECO:0000313" key="2">
    <source>
        <dbReference type="EMBL" id="RDG38144.1"/>
    </source>
</evidence>
<name>A0A370BD32_9ACTN</name>
<evidence type="ECO:0008006" key="4">
    <source>
        <dbReference type="Google" id="ProtNLM"/>
    </source>
</evidence>
<evidence type="ECO:0000256" key="1">
    <source>
        <dbReference type="SAM" id="SignalP"/>
    </source>
</evidence>
<comment type="caution">
    <text evidence="2">The sequence shown here is derived from an EMBL/GenBank/DDBJ whole genome shotgun (WGS) entry which is preliminary data.</text>
</comment>
<feature type="chain" id="PRO_5016836205" description="Lipoprotein" evidence="1">
    <location>
        <begin position="37"/>
        <end position="416"/>
    </location>
</feature>
<keyword evidence="3" id="KW-1185">Reference proteome</keyword>
<dbReference type="RefSeq" id="WP_114623533.1">
    <property type="nucleotide sequence ID" value="NZ_QQNA01000070.1"/>
</dbReference>
<accession>A0A370BD32</accession>
<dbReference type="OrthoDB" id="5242307at2"/>
<dbReference type="EMBL" id="QQNA01000070">
    <property type="protein sequence ID" value="RDG38144.1"/>
    <property type="molecule type" value="Genomic_DNA"/>
</dbReference>
<organism evidence="2 3">
    <name type="scientific">Streptomyces corynorhini</name>
    <dbReference type="NCBI Taxonomy" id="2282652"/>
    <lineage>
        <taxon>Bacteria</taxon>
        <taxon>Bacillati</taxon>
        <taxon>Actinomycetota</taxon>
        <taxon>Actinomycetes</taxon>
        <taxon>Kitasatosporales</taxon>
        <taxon>Streptomycetaceae</taxon>
        <taxon>Streptomyces</taxon>
    </lineage>
</organism>
<proteinExistence type="predicted"/>
<gene>
    <name evidence="2" type="ORF">DVH02_10670</name>
</gene>
<feature type="signal peptide" evidence="1">
    <location>
        <begin position="1"/>
        <end position="36"/>
    </location>
</feature>
<dbReference type="Proteomes" id="UP000253741">
    <property type="component" value="Unassembled WGS sequence"/>
</dbReference>
<dbReference type="AlphaFoldDB" id="A0A370BD32"/>